<reference evidence="3 4" key="1">
    <citation type="submission" date="2019-03" db="EMBL/GenBank/DDBJ databases">
        <title>Genomic Encyclopedia of Type Strains, Phase IV (KMG-IV): sequencing the most valuable type-strain genomes for metagenomic binning, comparative biology and taxonomic classification.</title>
        <authorList>
            <person name="Goeker M."/>
        </authorList>
    </citation>
    <scope>NUCLEOTIDE SEQUENCE [LARGE SCALE GENOMIC DNA]</scope>
    <source>
        <strain evidence="3 4">DSM 25287</strain>
    </source>
</reference>
<sequence>MSTAPIPVTVITGLLGAGKTTVLRHLLAQRPAQARWAVIVNDFGAVGIDAALLDAGGDGLAVREIAGGCVCCAAALSLRTALPRLLREWRPQRLLIEPSGLGHPAGVIDLLREPLLAPHLALRATLAVLDPRRLDDPRLPASSLFREQLEVADVLVGSHADRVTAAERAAFHALAAALDPPKLAVLETAHGVLDGAWLDCDPAPRAAAAAAVVAAAATVAVGGVPSLLPGALCRESRDGGHVARGWLFPPAQVFDARRLRALFGRVGQPGPLAPLLRAKGVFNVGWGWLAFNGGPTGHHVDSTAWRRDSRVEFIAAAAAATDWGAIEDALGACLAPAGGTPPQ</sequence>
<dbReference type="OrthoDB" id="9808822at2"/>
<dbReference type="PANTHER" id="PTHR13748:SF46">
    <property type="entry name" value="ZINC CHAPERONE YEIR"/>
    <property type="match status" value="1"/>
</dbReference>
<organism evidence="3 4">
    <name type="scientific">Plasticicumulans lactativorans</name>
    <dbReference type="NCBI Taxonomy" id="1133106"/>
    <lineage>
        <taxon>Bacteria</taxon>
        <taxon>Pseudomonadati</taxon>
        <taxon>Pseudomonadota</taxon>
        <taxon>Gammaproteobacteria</taxon>
        <taxon>Candidatus Competibacteraceae</taxon>
        <taxon>Plasticicumulans</taxon>
    </lineage>
</organism>
<gene>
    <name evidence="3" type="ORF">EV699_12156</name>
</gene>
<dbReference type="PANTHER" id="PTHR13748">
    <property type="entry name" value="COBW-RELATED"/>
    <property type="match status" value="1"/>
</dbReference>
<dbReference type="InterPro" id="IPR011629">
    <property type="entry name" value="CobW-like_C"/>
</dbReference>
<dbReference type="CDD" id="cd03112">
    <property type="entry name" value="CobW-like"/>
    <property type="match status" value="1"/>
</dbReference>
<dbReference type="InterPro" id="IPR051316">
    <property type="entry name" value="Zinc-reg_GTPase_activator"/>
</dbReference>
<feature type="domain" description="CobW C-terminal" evidence="2">
    <location>
        <begin position="243"/>
        <end position="334"/>
    </location>
</feature>
<accession>A0A4R2KYB0</accession>
<dbReference type="Pfam" id="PF02492">
    <property type="entry name" value="cobW"/>
    <property type="match status" value="1"/>
</dbReference>
<dbReference type="Gene3D" id="3.40.50.300">
    <property type="entry name" value="P-loop containing nucleotide triphosphate hydrolases"/>
    <property type="match status" value="1"/>
</dbReference>
<dbReference type="SMART" id="SM00833">
    <property type="entry name" value="CobW_C"/>
    <property type="match status" value="1"/>
</dbReference>
<evidence type="ECO:0000256" key="1">
    <source>
        <dbReference type="ARBA" id="ARBA00045658"/>
    </source>
</evidence>
<dbReference type="Pfam" id="PF07683">
    <property type="entry name" value="CobW_C"/>
    <property type="match status" value="1"/>
</dbReference>
<dbReference type="EMBL" id="SLWY01000021">
    <property type="protein sequence ID" value="TCO78943.1"/>
    <property type="molecule type" value="Genomic_DNA"/>
</dbReference>
<comment type="caution">
    <text evidence="3">The sequence shown here is derived from an EMBL/GenBank/DDBJ whole genome shotgun (WGS) entry which is preliminary data.</text>
</comment>
<evidence type="ECO:0000313" key="3">
    <source>
        <dbReference type="EMBL" id="TCO78943.1"/>
    </source>
</evidence>
<dbReference type="SUPFAM" id="SSF52540">
    <property type="entry name" value="P-loop containing nucleoside triphosphate hydrolases"/>
    <property type="match status" value="1"/>
</dbReference>
<dbReference type="InterPro" id="IPR003495">
    <property type="entry name" value="CobW/HypB/UreG_nucleotide-bd"/>
</dbReference>
<comment type="function">
    <text evidence="1">Zinc chaperone that directly transfers zinc cofactor to target proteins, thereby activating them. Zinc is transferred from the CXCC motif in the GTPase domain to the zinc binding site in target proteins in a process requiring GTP hydrolysis.</text>
</comment>
<dbReference type="InterPro" id="IPR027417">
    <property type="entry name" value="P-loop_NTPase"/>
</dbReference>
<dbReference type="GO" id="GO:0005737">
    <property type="term" value="C:cytoplasm"/>
    <property type="evidence" value="ECO:0007669"/>
    <property type="project" value="TreeGrafter"/>
</dbReference>
<dbReference type="AlphaFoldDB" id="A0A4R2KYB0"/>
<name>A0A4R2KYB0_9GAMM</name>
<evidence type="ECO:0000313" key="4">
    <source>
        <dbReference type="Proteomes" id="UP000295765"/>
    </source>
</evidence>
<evidence type="ECO:0000259" key="2">
    <source>
        <dbReference type="SMART" id="SM00833"/>
    </source>
</evidence>
<dbReference type="RefSeq" id="WP_132544954.1">
    <property type="nucleotide sequence ID" value="NZ_SLWY01000021.1"/>
</dbReference>
<protein>
    <submittedName>
        <fullName evidence="3">G3E family GTPase</fullName>
    </submittedName>
</protein>
<keyword evidence="4" id="KW-1185">Reference proteome</keyword>
<proteinExistence type="predicted"/>
<dbReference type="Proteomes" id="UP000295765">
    <property type="component" value="Unassembled WGS sequence"/>
</dbReference>